<gene>
    <name evidence="3" type="ORF">DAI18_08965</name>
</gene>
<dbReference type="KEGG" id="maer:DAI18_08965"/>
<proteinExistence type="predicted"/>
<sequence>MDPFVGEIRLFSWNWAPRGWLPCDGRELNIQQNVALYSLLSTTYGGNGTTTFCLPDLRVRTPIGFDPAHPPVPTSKRQDGSATKTLPVAVIPAHSHQARASTEAATATAPAGGIPAISPKKVYHAAPVAPAKPVALRSDTVGFAGSGQPMDNTQPSIGSAFFIATTGNYPPQD</sequence>
<dbReference type="InterPro" id="IPR037053">
    <property type="entry name" value="Phage_tail_collar_dom_sf"/>
</dbReference>
<feature type="domain" description="Phage tail collar" evidence="2">
    <location>
        <begin position="6"/>
        <end position="62"/>
    </location>
</feature>
<dbReference type="RefSeq" id="WP_107889226.1">
    <property type="nucleotide sequence ID" value="NZ_CP028519.1"/>
</dbReference>
<evidence type="ECO:0000256" key="1">
    <source>
        <dbReference type="SAM" id="MobiDB-lite"/>
    </source>
</evidence>
<reference evidence="3 4" key="1">
    <citation type="submission" date="2018-04" db="EMBL/GenBank/DDBJ databases">
        <title>Denitrifier Microvirgula.</title>
        <authorList>
            <person name="Anderson E."/>
            <person name="Jang J."/>
            <person name="Ishii S."/>
        </authorList>
    </citation>
    <scope>NUCLEOTIDE SEQUENCE [LARGE SCALE GENOMIC DNA]</scope>
    <source>
        <strain evidence="3 4">BE2.4</strain>
    </source>
</reference>
<evidence type="ECO:0000259" key="2">
    <source>
        <dbReference type="Pfam" id="PF07484"/>
    </source>
</evidence>
<dbReference type="Proteomes" id="UP000244173">
    <property type="component" value="Chromosome"/>
</dbReference>
<feature type="region of interest" description="Disordered" evidence="1">
    <location>
        <begin position="64"/>
        <end position="83"/>
    </location>
</feature>
<keyword evidence="4" id="KW-1185">Reference proteome</keyword>
<dbReference type="SUPFAM" id="SSF88874">
    <property type="entry name" value="Receptor-binding domain of short tail fibre protein gp12"/>
    <property type="match status" value="1"/>
</dbReference>
<dbReference type="AlphaFoldDB" id="A0A2S0P9V4"/>
<dbReference type="EMBL" id="CP028519">
    <property type="protein sequence ID" value="AVY94158.1"/>
    <property type="molecule type" value="Genomic_DNA"/>
</dbReference>
<dbReference type="InterPro" id="IPR011083">
    <property type="entry name" value="Phage_tail_collar_dom"/>
</dbReference>
<organism evidence="3 4">
    <name type="scientific">Microvirgula aerodenitrificans</name>
    <dbReference type="NCBI Taxonomy" id="57480"/>
    <lineage>
        <taxon>Bacteria</taxon>
        <taxon>Pseudomonadati</taxon>
        <taxon>Pseudomonadota</taxon>
        <taxon>Betaproteobacteria</taxon>
        <taxon>Neisseriales</taxon>
        <taxon>Aquaspirillaceae</taxon>
        <taxon>Microvirgula</taxon>
    </lineage>
</organism>
<dbReference type="Gene3D" id="3.90.1340.10">
    <property type="entry name" value="Phage tail collar domain"/>
    <property type="match status" value="1"/>
</dbReference>
<dbReference type="Pfam" id="PF07484">
    <property type="entry name" value="Collar"/>
    <property type="match status" value="1"/>
</dbReference>
<dbReference type="STRING" id="1122240.GCA_000620105_03683"/>
<name>A0A2S0P9V4_9NEIS</name>
<dbReference type="OrthoDB" id="9810174at2"/>
<evidence type="ECO:0000313" key="3">
    <source>
        <dbReference type="EMBL" id="AVY94158.1"/>
    </source>
</evidence>
<protein>
    <submittedName>
        <fullName evidence="3">Phage tail protein</fullName>
    </submittedName>
</protein>
<accession>A0A2S0P9V4</accession>
<evidence type="ECO:0000313" key="4">
    <source>
        <dbReference type="Proteomes" id="UP000244173"/>
    </source>
</evidence>